<sequence>MGKIIHSCTALWSERMRRATLAGMGMVAFVVVLLAAILGGPALGQDVPATGSDFGGVGLIESRNARFRPDGTLEAGASLRHQRRFWFLSFQALPFLETTFRLSERLNTTTGSGMTTDRAFDLKLRLIEEGQWTPAVAIGLQDVIGTGIYAGEYIAASRRWGPVDATLGLGWGRLATGADTNNPARYFSERFADRPRDVGRGGTLSTSFFRGEESGAFGGIEVSLPAVPTPWGALEGLRAKAEYSADVLRDESGGYPARTTGLTGRAASRFNFGLQWSNETVDAGLFAVHGTDLLIRLSFRIDPGAPPAMSLPPPPPMPARPVVAEADEALAGRVFAALRAAGLPPVAFGIEGNEAQIAVSGGPHRTLAQTSARVLRAVNGVLPPDIGMLRIAWWQAGAEVAEMTIPRAVLEAAAQDQASPEEAWAATRLLPAGTTQWPAGSRAPGGGFDWGVEPRLALVLGDPTSTLRYQGAVAVGGRYDLGAGVSVAGSVQQALLGNLSDGLPSDSALPHVRSDYARYAREGKTSIPALYAERIWTAAPDVFARVTVGLLEPMFGGISTEVLWRPAESAVAVGVDANYVRARDYDQRLAFRDYEVATGHVSVYADLPVWNLYGIARAGRYLAGDWGGTLELGRRFDSGIEIGGFATMTDVPFSKFGEGSFDKGIHVRLPLVLFGAETRQSGTALIRPVQRDGGQRLSVDTALWGVTRDGRADALRRGVAGFAR</sequence>
<accession>A0A2W7IIA0</accession>
<proteinExistence type="predicted"/>
<evidence type="ECO:0000313" key="1">
    <source>
        <dbReference type="EMBL" id="PZW46540.1"/>
    </source>
</evidence>
<evidence type="ECO:0000313" key="2">
    <source>
        <dbReference type="Proteomes" id="UP000249688"/>
    </source>
</evidence>
<dbReference type="EMBL" id="QKYU01000009">
    <property type="protein sequence ID" value="PZW46540.1"/>
    <property type="molecule type" value="Genomic_DNA"/>
</dbReference>
<name>A0A2W7IIA0_9PROT</name>
<dbReference type="InterPro" id="IPR010344">
    <property type="entry name" value="YbjH"/>
</dbReference>
<dbReference type="AlphaFoldDB" id="A0A2W7IIA0"/>
<reference evidence="1 2" key="1">
    <citation type="submission" date="2018-06" db="EMBL/GenBank/DDBJ databases">
        <title>Genomic Encyclopedia of Archaeal and Bacterial Type Strains, Phase II (KMG-II): from individual species to whole genera.</title>
        <authorList>
            <person name="Goeker M."/>
        </authorList>
    </citation>
    <scope>NUCLEOTIDE SEQUENCE [LARGE SCALE GENOMIC DNA]</scope>
    <source>
        <strain evidence="1 2">DSM 24525</strain>
    </source>
</reference>
<gene>
    <name evidence="1" type="ORF">C8P66_10937</name>
</gene>
<organism evidence="1 2">
    <name type="scientific">Humitalea rosea</name>
    <dbReference type="NCBI Taxonomy" id="990373"/>
    <lineage>
        <taxon>Bacteria</taxon>
        <taxon>Pseudomonadati</taxon>
        <taxon>Pseudomonadota</taxon>
        <taxon>Alphaproteobacteria</taxon>
        <taxon>Acetobacterales</taxon>
        <taxon>Roseomonadaceae</taxon>
        <taxon>Humitalea</taxon>
    </lineage>
</organism>
<dbReference type="Proteomes" id="UP000249688">
    <property type="component" value="Unassembled WGS sequence"/>
</dbReference>
<protein>
    <submittedName>
        <fullName evidence="1">Exopolysaccharide biosynthesis protein YbjH</fullName>
    </submittedName>
</protein>
<keyword evidence="2" id="KW-1185">Reference proteome</keyword>
<dbReference type="Pfam" id="PF06082">
    <property type="entry name" value="YjbH"/>
    <property type="match status" value="1"/>
</dbReference>
<comment type="caution">
    <text evidence="1">The sequence shown here is derived from an EMBL/GenBank/DDBJ whole genome shotgun (WGS) entry which is preliminary data.</text>
</comment>